<dbReference type="CDD" id="cd03443">
    <property type="entry name" value="PaaI_thioesterase"/>
    <property type="match status" value="1"/>
</dbReference>
<dbReference type="PANTHER" id="PTHR42856">
    <property type="entry name" value="ACYL-COENZYME A THIOESTERASE PAAI"/>
    <property type="match status" value="1"/>
</dbReference>
<dbReference type="PANTHER" id="PTHR42856:SF1">
    <property type="entry name" value="ACYL-COENZYME A THIOESTERASE PAAI"/>
    <property type="match status" value="1"/>
</dbReference>
<dbReference type="InterPro" id="IPR029069">
    <property type="entry name" value="HotDog_dom_sf"/>
</dbReference>
<evidence type="ECO:0000313" key="3">
    <source>
        <dbReference type="EMBL" id="MBU3852738.1"/>
    </source>
</evidence>
<evidence type="ECO:0000313" key="4">
    <source>
        <dbReference type="Proteomes" id="UP000823865"/>
    </source>
</evidence>
<reference evidence="3" key="1">
    <citation type="journal article" date="2021" name="PeerJ">
        <title>Extensive microbial diversity within the chicken gut microbiome revealed by metagenomics and culture.</title>
        <authorList>
            <person name="Gilroy R."/>
            <person name="Ravi A."/>
            <person name="Getino M."/>
            <person name="Pursley I."/>
            <person name="Horton D.L."/>
            <person name="Alikhan N.F."/>
            <person name="Baker D."/>
            <person name="Gharbi K."/>
            <person name="Hall N."/>
            <person name="Watson M."/>
            <person name="Adriaenssens E.M."/>
            <person name="Foster-Nyarko E."/>
            <person name="Jarju S."/>
            <person name="Secka A."/>
            <person name="Antonio M."/>
            <person name="Oren A."/>
            <person name="Chaudhuri R.R."/>
            <person name="La Ragione R."/>
            <person name="Hildebrand F."/>
            <person name="Pallen M.J."/>
        </authorList>
    </citation>
    <scope>NUCLEOTIDE SEQUENCE</scope>
    <source>
        <strain evidence="3">G3-2149</strain>
    </source>
</reference>
<evidence type="ECO:0000256" key="1">
    <source>
        <dbReference type="ARBA" id="ARBA00022801"/>
    </source>
</evidence>
<accession>A0A9E2P0A3</accession>
<comment type="caution">
    <text evidence="3">The sequence shown here is derived from an EMBL/GenBank/DDBJ whole genome shotgun (WGS) entry which is preliminary data.</text>
</comment>
<organism evidence="3 4">
    <name type="scientific">Candidatus Paraprevotella stercoravium</name>
    <dbReference type="NCBI Taxonomy" id="2838725"/>
    <lineage>
        <taxon>Bacteria</taxon>
        <taxon>Pseudomonadati</taxon>
        <taxon>Bacteroidota</taxon>
        <taxon>Bacteroidia</taxon>
        <taxon>Bacteroidales</taxon>
        <taxon>Prevotellaceae</taxon>
        <taxon>Paraprevotella</taxon>
    </lineage>
</organism>
<dbReference type="Proteomes" id="UP000823865">
    <property type="component" value="Unassembled WGS sequence"/>
</dbReference>
<reference evidence="3" key="2">
    <citation type="submission" date="2021-04" db="EMBL/GenBank/DDBJ databases">
        <authorList>
            <person name="Gilroy R."/>
        </authorList>
    </citation>
    <scope>NUCLEOTIDE SEQUENCE</scope>
    <source>
        <strain evidence="3">G3-2149</strain>
    </source>
</reference>
<name>A0A9E2P0A3_9BACT</name>
<protein>
    <submittedName>
        <fullName evidence="3">Hotdog fold thioesterase</fullName>
    </submittedName>
</protein>
<proteinExistence type="predicted"/>
<sequence>MGTLKDLFDCDEFERMLGTEVIEAKEGFSRVRMTVKPEHLNLGGICHGGVIFALADMAFGVAANSRGKLTLSLNAGITFLKPAHPGLLYAEAHEIMNHGRVPFIEVRVTDEQGELIALMTSSGYRKREDLQVDALM</sequence>
<dbReference type="NCBIfam" id="TIGR00369">
    <property type="entry name" value="unchar_dom_1"/>
    <property type="match status" value="1"/>
</dbReference>
<dbReference type="AlphaFoldDB" id="A0A9E2P0A3"/>
<dbReference type="InterPro" id="IPR003736">
    <property type="entry name" value="PAAI_dom"/>
</dbReference>
<gene>
    <name evidence="3" type="ORF">H9789_02705</name>
</gene>
<dbReference type="Pfam" id="PF03061">
    <property type="entry name" value="4HBT"/>
    <property type="match status" value="1"/>
</dbReference>
<keyword evidence="1" id="KW-0378">Hydrolase</keyword>
<dbReference type="SUPFAM" id="SSF54637">
    <property type="entry name" value="Thioesterase/thiol ester dehydrase-isomerase"/>
    <property type="match status" value="1"/>
</dbReference>
<dbReference type="GO" id="GO:0016289">
    <property type="term" value="F:acyl-CoA hydrolase activity"/>
    <property type="evidence" value="ECO:0007669"/>
    <property type="project" value="TreeGrafter"/>
</dbReference>
<evidence type="ECO:0000259" key="2">
    <source>
        <dbReference type="Pfam" id="PF03061"/>
    </source>
</evidence>
<dbReference type="InterPro" id="IPR006683">
    <property type="entry name" value="Thioestr_dom"/>
</dbReference>
<dbReference type="EMBL" id="JAHLFU010000050">
    <property type="protein sequence ID" value="MBU3852738.1"/>
    <property type="molecule type" value="Genomic_DNA"/>
</dbReference>
<feature type="domain" description="Thioesterase" evidence="2">
    <location>
        <begin position="43"/>
        <end position="116"/>
    </location>
</feature>
<dbReference type="Gene3D" id="3.10.129.10">
    <property type="entry name" value="Hotdog Thioesterase"/>
    <property type="match status" value="1"/>
</dbReference>
<dbReference type="InterPro" id="IPR052723">
    <property type="entry name" value="Acyl-CoA_thioesterase_PaaI"/>
</dbReference>